<keyword evidence="2" id="KW-1185">Reference proteome</keyword>
<organism evidence="1 2">
    <name type="scientific">Bodo saltans</name>
    <name type="common">Flagellated protozoan</name>
    <dbReference type="NCBI Taxonomy" id="75058"/>
    <lineage>
        <taxon>Eukaryota</taxon>
        <taxon>Discoba</taxon>
        <taxon>Euglenozoa</taxon>
        <taxon>Kinetoplastea</taxon>
        <taxon>Metakinetoplastina</taxon>
        <taxon>Eubodonida</taxon>
        <taxon>Bodonidae</taxon>
        <taxon>Bodo</taxon>
    </lineage>
</organism>
<protein>
    <submittedName>
        <fullName evidence="1">Uncharacterized protein</fullName>
    </submittedName>
</protein>
<feature type="non-terminal residue" evidence="1">
    <location>
        <position position="82"/>
    </location>
</feature>
<dbReference type="Proteomes" id="UP000051952">
    <property type="component" value="Unassembled WGS sequence"/>
</dbReference>
<sequence>MNRTPASAIRHVEIIFIVHVPIEGETREVPASRASAVASDCEYVARLFRVLPFDHGRTLFVSYGSGCCYAMIERTHSGPEMR</sequence>
<dbReference type="VEuPathDB" id="TriTrypDB:BSAL_06675"/>
<gene>
    <name evidence="1" type="ORF">BSAL_06675</name>
</gene>
<evidence type="ECO:0000313" key="2">
    <source>
        <dbReference type="Proteomes" id="UP000051952"/>
    </source>
</evidence>
<accession>A0A0S4JAX1</accession>
<dbReference type="EMBL" id="CYKH01001337">
    <property type="protein sequence ID" value="CUG86571.1"/>
    <property type="molecule type" value="Genomic_DNA"/>
</dbReference>
<proteinExistence type="predicted"/>
<reference evidence="2" key="1">
    <citation type="submission" date="2015-09" db="EMBL/GenBank/DDBJ databases">
        <authorList>
            <consortium name="Pathogen Informatics"/>
        </authorList>
    </citation>
    <scope>NUCLEOTIDE SEQUENCE [LARGE SCALE GENOMIC DNA]</scope>
    <source>
        <strain evidence="2">Lake Konstanz</strain>
    </source>
</reference>
<evidence type="ECO:0000313" key="1">
    <source>
        <dbReference type="EMBL" id="CUG86571.1"/>
    </source>
</evidence>
<name>A0A0S4JAX1_BODSA</name>
<dbReference type="AlphaFoldDB" id="A0A0S4JAX1"/>